<comment type="similarity">
    <text evidence="2 6">Belongs to the caveolin family.</text>
</comment>
<evidence type="ECO:0000256" key="1">
    <source>
        <dbReference type="ARBA" id="ARBA00004202"/>
    </source>
</evidence>
<keyword evidence="4 6" id="KW-0333">Golgi apparatus</keyword>
<dbReference type="InParanoid" id="A0A1X7VPY7"/>
<keyword evidence="5 6" id="KW-0472">Membrane</keyword>
<evidence type="ECO:0000313" key="8">
    <source>
        <dbReference type="EnsemblMetazoa" id="Aqu2.1.42147_001"/>
    </source>
</evidence>
<evidence type="ECO:0000256" key="4">
    <source>
        <dbReference type="ARBA" id="ARBA00023034"/>
    </source>
</evidence>
<evidence type="ECO:0000256" key="3">
    <source>
        <dbReference type="ARBA" id="ARBA00022475"/>
    </source>
</evidence>
<dbReference type="EnsemblMetazoa" id="Aqu2.1.42147_001">
    <property type="protein sequence ID" value="Aqu2.1.42147_001"/>
    <property type="gene ID" value="Aqu2.1.42147"/>
</dbReference>
<feature type="transmembrane region" description="Helical" evidence="7">
    <location>
        <begin position="87"/>
        <end position="115"/>
    </location>
</feature>
<dbReference type="GO" id="GO:0005901">
    <property type="term" value="C:caveola"/>
    <property type="evidence" value="ECO:0007669"/>
    <property type="project" value="UniProtKB-SubCell"/>
</dbReference>
<dbReference type="AlphaFoldDB" id="A0A1X7VPY7"/>
<name>A0A1X7VPY7_AMPQE</name>
<comment type="subcellular location">
    <subcellularLocation>
        <location evidence="1 6">Cell membrane</location>
        <topology evidence="1 6">Peripheral membrane protein</topology>
    </subcellularLocation>
    <subcellularLocation>
        <location evidence="6">Golgi apparatus membrane</location>
        <topology evidence="6">Peripheral membrane protein</topology>
    </subcellularLocation>
    <subcellularLocation>
        <location evidence="6">Membrane</location>
        <location evidence="6">Caveola</location>
        <topology evidence="6">Peripheral membrane protein</topology>
    </subcellularLocation>
</comment>
<protein>
    <recommendedName>
        <fullName evidence="6">Caveolin</fullName>
    </recommendedName>
</protein>
<keyword evidence="7" id="KW-0812">Transmembrane</keyword>
<evidence type="ECO:0000256" key="6">
    <source>
        <dbReference type="RuleBase" id="RU000680"/>
    </source>
</evidence>
<dbReference type="GO" id="GO:0070836">
    <property type="term" value="P:caveola assembly"/>
    <property type="evidence" value="ECO:0007669"/>
    <property type="project" value="InterPro"/>
</dbReference>
<reference evidence="9" key="1">
    <citation type="journal article" date="2010" name="Nature">
        <title>The Amphimedon queenslandica genome and the evolution of animal complexity.</title>
        <authorList>
            <person name="Srivastava M."/>
            <person name="Simakov O."/>
            <person name="Chapman J."/>
            <person name="Fahey B."/>
            <person name="Gauthier M.E."/>
            <person name="Mitros T."/>
            <person name="Richards G.S."/>
            <person name="Conaco C."/>
            <person name="Dacre M."/>
            <person name="Hellsten U."/>
            <person name="Larroux C."/>
            <person name="Putnam N.H."/>
            <person name="Stanke M."/>
            <person name="Adamska M."/>
            <person name="Darling A."/>
            <person name="Degnan S.M."/>
            <person name="Oakley T.H."/>
            <person name="Plachetzki D.C."/>
            <person name="Zhai Y."/>
            <person name="Adamski M."/>
            <person name="Calcino A."/>
            <person name="Cummins S.F."/>
            <person name="Goodstein D.M."/>
            <person name="Harris C."/>
            <person name="Jackson D.J."/>
            <person name="Leys S.P."/>
            <person name="Shu S."/>
            <person name="Woodcroft B.J."/>
            <person name="Vervoort M."/>
            <person name="Kosik K.S."/>
            <person name="Manning G."/>
            <person name="Degnan B.M."/>
            <person name="Rokhsar D.S."/>
        </authorList>
    </citation>
    <scope>NUCLEOTIDE SEQUENCE [LARGE SCALE GENOMIC DNA]</scope>
</reference>
<accession>A0A1X7VPY7</accession>
<evidence type="ECO:0000256" key="5">
    <source>
        <dbReference type="ARBA" id="ARBA00023136"/>
    </source>
</evidence>
<dbReference type="InterPro" id="IPR001612">
    <property type="entry name" value="Caveolin"/>
</dbReference>
<keyword evidence="3 6" id="KW-1003">Cell membrane</keyword>
<keyword evidence="9" id="KW-1185">Reference proteome</keyword>
<dbReference type="Pfam" id="PF01146">
    <property type="entry name" value="Caveolin"/>
    <property type="match status" value="1"/>
</dbReference>
<dbReference type="GO" id="GO:0000139">
    <property type="term" value="C:Golgi membrane"/>
    <property type="evidence" value="ECO:0007669"/>
    <property type="project" value="UniProtKB-SubCell"/>
</dbReference>
<organism evidence="8">
    <name type="scientific">Amphimedon queenslandica</name>
    <name type="common">Sponge</name>
    <dbReference type="NCBI Taxonomy" id="400682"/>
    <lineage>
        <taxon>Eukaryota</taxon>
        <taxon>Metazoa</taxon>
        <taxon>Porifera</taxon>
        <taxon>Demospongiae</taxon>
        <taxon>Heteroscleromorpha</taxon>
        <taxon>Haplosclerida</taxon>
        <taxon>Niphatidae</taxon>
        <taxon>Amphimedon</taxon>
    </lineage>
</organism>
<dbReference type="EnsemblMetazoa" id="XM_003383095.3">
    <property type="protein sequence ID" value="XP_003383143.1"/>
    <property type="gene ID" value="LOC100632316"/>
</dbReference>
<evidence type="ECO:0000256" key="7">
    <source>
        <dbReference type="SAM" id="Phobius"/>
    </source>
</evidence>
<dbReference type="FunCoup" id="A0A1X7VPY7">
    <property type="interactions" value="435"/>
</dbReference>
<feature type="transmembrane region" description="Helical" evidence="7">
    <location>
        <begin position="121"/>
        <end position="144"/>
    </location>
</feature>
<proteinExistence type="inferred from homology"/>
<dbReference type="Proteomes" id="UP000007879">
    <property type="component" value="Unassembled WGS sequence"/>
</dbReference>
<evidence type="ECO:0000256" key="2">
    <source>
        <dbReference type="ARBA" id="ARBA00010988"/>
    </source>
</evidence>
<sequence>MIVMAARLEDLGRRAPPRPMGPRGVFWYEWSRLFGPLAYQESDPTEPLTDLHFDKVFHEHKSTATIPQVRAICPTIFFRHKSLPYNVAVLIIGPWFLVLFAILAGVMAFVVTWILQPSIRLGLFVVGAVLPVFLEPLKIVLSLLKDVQARVFRQIRINASLGGSFNLDRIAASNV</sequence>
<comment type="function">
    <text evidence="6">May act as a scaffolding protein within caveolar membranes. Interacts directly with G-protein alpha subunits and can functionally regulate their activity.</text>
</comment>
<reference evidence="8" key="2">
    <citation type="submission" date="2017-05" db="UniProtKB">
        <authorList>
            <consortium name="EnsemblMetazoa"/>
        </authorList>
    </citation>
    <scope>IDENTIFICATION</scope>
</reference>
<evidence type="ECO:0000313" key="9">
    <source>
        <dbReference type="Proteomes" id="UP000007879"/>
    </source>
</evidence>
<dbReference type="KEGG" id="aqu:100632316"/>
<keyword evidence="7" id="KW-1133">Transmembrane helix</keyword>
<gene>
    <name evidence="8" type="primary">100632316</name>
</gene>